<evidence type="ECO:0000256" key="6">
    <source>
        <dbReference type="ARBA" id="ARBA00022737"/>
    </source>
</evidence>
<evidence type="ECO:0000256" key="9">
    <source>
        <dbReference type="ARBA" id="ARBA00023034"/>
    </source>
</evidence>
<dbReference type="GO" id="GO:0030126">
    <property type="term" value="C:COPI vesicle coat"/>
    <property type="evidence" value="ECO:0007669"/>
    <property type="project" value="InterPro"/>
</dbReference>
<dbReference type="GO" id="GO:0006886">
    <property type="term" value="P:intracellular protein transport"/>
    <property type="evidence" value="ECO:0007669"/>
    <property type="project" value="InterPro"/>
</dbReference>
<keyword evidence="8 13" id="KW-0653">Protein transport</keyword>
<feature type="domain" description="Coatomer gamma subunit appendage Ig-like subdomain" evidence="15">
    <location>
        <begin position="645"/>
        <end position="789"/>
    </location>
</feature>
<comment type="function">
    <text evidence="12 13">The coatomer is a cytosolic protein complex that binds to dilysine motifs and reversibly associates with Golgi non-clathrin-coated vesicles, which further mediate biosynthetic protein transport from the ER, via the Golgi up to the trans Golgi network. Coatomer complex is required for budding from Golgi membranes, and is essential for the retrograde Golgi-to-ER transport of dilysine-tagged proteins.</text>
</comment>
<evidence type="ECO:0000256" key="10">
    <source>
        <dbReference type="ARBA" id="ARBA00023136"/>
    </source>
</evidence>
<dbReference type="SUPFAM" id="SSF48371">
    <property type="entry name" value="ARM repeat"/>
    <property type="match status" value="1"/>
</dbReference>
<dbReference type="KEGG" id="som:SOMG_01978"/>
<dbReference type="GO" id="GO:0006888">
    <property type="term" value="P:endoplasmic reticulum to Golgi vesicle-mediated transport"/>
    <property type="evidence" value="ECO:0007669"/>
    <property type="project" value="TreeGrafter"/>
</dbReference>
<comment type="subunit">
    <text evidence="13">Oligomeric complex.</text>
</comment>
<dbReference type="EMBL" id="CP115611">
    <property type="protein sequence ID" value="WBW71479.1"/>
    <property type="molecule type" value="Genomic_DNA"/>
</dbReference>
<dbReference type="InterPro" id="IPR032154">
    <property type="entry name" value="Coatomer_g_Cpla"/>
</dbReference>
<reference evidence="17 18" key="1">
    <citation type="journal article" date="2023" name="G3 (Bethesda)">
        <title>A high-quality reference genome for the fission yeast Schizosaccharomyces osmophilus.</title>
        <authorList>
            <person name="Jia G.S."/>
            <person name="Zhang W.C."/>
            <person name="Liang Y."/>
            <person name="Liu X.H."/>
            <person name="Rhind N."/>
            <person name="Pidoux A."/>
            <person name="Brysch-Herzberg M."/>
            <person name="Du L.L."/>
        </authorList>
    </citation>
    <scope>NUCLEOTIDE SEQUENCE [LARGE SCALE GENOMIC DNA]</scope>
    <source>
        <strain evidence="17 18">CBS 15793</strain>
    </source>
</reference>
<dbReference type="InterPro" id="IPR012295">
    <property type="entry name" value="TBP_dom_sf"/>
</dbReference>
<dbReference type="InterPro" id="IPR017106">
    <property type="entry name" value="Coatomer_gsu"/>
</dbReference>
<evidence type="ECO:0000259" key="14">
    <source>
        <dbReference type="Pfam" id="PF01602"/>
    </source>
</evidence>
<dbReference type="GO" id="GO:0005198">
    <property type="term" value="F:structural molecule activity"/>
    <property type="evidence" value="ECO:0007669"/>
    <property type="project" value="InterPro"/>
</dbReference>
<accession>A0AAF0AV19</accession>
<name>A0AAF0AV19_9SCHI</name>
<dbReference type="InterPro" id="IPR002553">
    <property type="entry name" value="Clathrin/coatomer_adapt-like_N"/>
</dbReference>
<comment type="subcellular location">
    <subcellularLocation>
        <location evidence="13">Cytoplasm</location>
    </subcellularLocation>
    <subcellularLocation>
        <location evidence="1 13">Golgi apparatus membrane</location>
        <topology evidence="1 13">Peripheral membrane protein</topology>
        <orientation evidence="1 13">Cytoplasmic side</orientation>
    </subcellularLocation>
    <subcellularLocation>
        <location evidence="13">Cytoplasmic vesicle</location>
        <location evidence="13">COPI-coated vesicle membrane</location>
        <topology evidence="13">Peripheral membrane protein</topology>
        <orientation evidence="13">Cytoplasmic side</orientation>
    </subcellularLocation>
</comment>
<dbReference type="InterPro" id="IPR009028">
    <property type="entry name" value="Coatomer/calthrin_app_sub_C"/>
</dbReference>
<evidence type="ECO:0000256" key="2">
    <source>
        <dbReference type="ARBA" id="ARBA00010720"/>
    </source>
</evidence>
<dbReference type="FunFam" id="1.25.10.10:FF:000071">
    <property type="entry name" value="Coatomer subunit gamma"/>
    <property type="match status" value="1"/>
</dbReference>
<dbReference type="Pfam" id="PF01602">
    <property type="entry name" value="Adaptin_N"/>
    <property type="match status" value="1"/>
</dbReference>
<dbReference type="RefSeq" id="XP_056035722.1">
    <property type="nucleotide sequence ID" value="XM_056180771.1"/>
</dbReference>
<keyword evidence="6" id="KW-0677">Repeat</keyword>
<dbReference type="InterPro" id="IPR016024">
    <property type="entry name" value="ARM-type_fold"/>
</dbReference>
<evidence type="ECO:0000256" key="3">
    <source>
        <dbReference type="ARBA" id="ARBA00022448"/>
    </source>
</evidence>
<evidence type="ECO:0000256" key="1">
    <source>
        <dbReference type="ARBA" id="ARBA00004255"/>
    </source>
</evidence>
<keyword evidence="11 13" id="KW-0968">Cytoplasmic vesicle</keyword>
<sequence length="907" mass="101335">MSYSKKDEDNDESIFSNINQISVTQDARAFHQSSISPRKSRMLLCKIAYLLYTGDRFPEKQATELFFGITKLFQHKDPNLRQFVYIIIKELSSIAQDVIMITSSIMKDTATGSEVVYRPNAIRSLVRVIDANTVPAIERILTTAVVDPVSAVASAALVSAYHLYPVAKDVVSRWSNKAQDATTSHIVGRKVANSPFFATSLGYMPSASGISQYHALALLYRIRQSDHIAVLKIFRDIASKVAGLSNSHAFVMYVRYVASLMDQYPDMRKDMVPLFHNWLKGKGDMVNLEIARNMIRLKTLGDEDLRPVVAALTIFLTSHRSAARFSAIRTLNELAMTRPHLLYSCNPMIESLITDANRSIATYAITTLLKTGNEESVDRLMLQIANFMSEIPDNFKIIVVDAIRSLCLKFPRKQEAMLSFLSNILSDEGGYEFKRAAIDAIFDMIKYIPESKEKALAELCEFIEDCEYPKIAVRILCILGEEGPKAAEPTRFIRYIYNRIMLENAIVRSAAISALTKFGVNVKDNFVKHSVRVILSRCLDDADDEVRDRAALSVKVLDDMDSFLPFVKSNKVPSIPALERSLVLYVTGDKFDQPFDIEAVPTLTQEQIDAENLKVKTASTEISQVAPAPVVDESAEAVVKAETEFKSVLESIPEFSSFGPVLKSSSLIDVTERETEYVVKAIKHIFEKHIVIQYQLQNTLTEVVLENVTVGCVSSNENLIEEFVIPAPVAANEPVSLYVSFSYEGSDLFNTPTVIENVLRFTSKEIDPHTGKPEEEGYDDEYNIDDLWLKYGDFCIPFTFSNFDEHWEQLDHESSAVYSLSEIESFKAACSHLVELLQMQPVDGTDNVNDDAPLHVLKLCGGFVSGGKVLAIIKMIRANGAEGVTIKLITRAEDEKATESLPTAFEG</sequence>
<dbReference type="InterPro" id="IPR013041">
    <property type="entry name" value="Clathrin_app_Ig-like_sf"/>
</dbReference>
<dbReference type="InterPro" id="IPR013040">
    <property type="entry name" value="Coatomer_gsu_app_Ig-like_dom"/>
</dbReference>
<evidence type="ECO:0000313" key="17">
    <source>
        <dbReference type="EMBL" id="WBW71479.1"/>
    </source>
</evidence>
<feature type="domain" description="Clathrin/coatomer adaptor adaptin-like N-terminal" evidence="14">
    <location>
        <begin position="23"/>
        <end position="559"/>
    </location>
</feature>
<dbReference type="PANTHER" id="PTHR10261">
    <property type="entry name" value="COATOMER SUBUNIT GAMMA"/>
    <property type="match status" value="1"/>
</dbReference>
<dbReference type="InterPro" id="IPR037067">
    <property type="entry name" value="Coatomer_gsu_app_sf"/>
</dbReference>
<evidence type="ECO:0000256" key="11">
    <source>
        <dbReference type="ARBA" id="ARBA00023329"/>
    </source>
</evidence>
<keyword evidence="5" id="KW-0597">Phosphoprotein</keyword>
<evidence type="ECO:0000256" key="5">
    <source>
        <dbReference type="ARBA" id="ARBA00022553"/>
    </source>
</evidence>
<dbReference type="GeneID" id="80875460"/>
<dbReference type="FunFam" id="3.30.310.10:FF:000008">
    <property type="entry name" value="Coatomer subunit gamma"/>
    <property type="match status" value="1"/>
</dbReference>
<dbReference type="Pfam" id="PF16381">
    <property type="entry name" value="Coatomer_g_Cpla"/>
    <property type="match status" value="1"/>
</dbReference>
<dbReference type="AlphaFoldDB" id="A0AAF0AV19"/>
<organism evidence="17 18">
    <name type="scientific">Schizosaccharomyces osmophilus</name>
    <dbReference type="NCBI Taxonomy" id="2545709"/>
    <lineage>
        <taxon>Eukaryota</taxon>
        <taxon>Fungi</taxon>
        <taxon>Dikarya</taxon>
        <taxon>Ascomycota</taxon>
        <taxon>Taphrinomycotina</taxon>
        <taxon>Schizosaccharomycetes</taxon>
        <taxon>Schizosaccharomycetales</taxon>
        <taxon>Schizosaccharomycetaceae</taxon>
        <taxon>Schizosaccharomyces</taxon>
    </lineage>
</organism>
<keyword evidence="4 13" id="KW-0963">Cytoplasm</keyword>
<evidence type="ECO:0000259" key="15">
    <source>
        <dbReference type="Pfam" id="PF08752"/>
    </source>
</evidence>
<dbReference type="GO" id="GO:0005783">
    <property type="term" value="C:endoplasmic reticulum"/>
    <property type="evidence" value="ECO:0007669"/>
    <property type="project" value="TreeGrafter"/>
</dbReference>
<dbReference type="Gene3D" id="3.30.310.10">
    <property type="entry name" value="TATA-Binding Protein"/>
    <property type="match status" value="1"/>
</dbReference>
<keyword evidence="10 13" id="KW-0472">Membrane</keyword>
<feature type="domain" description="Coatomer subunit gamma C-terminal" evidence="16">
    <location>
        <begin position="792"/>
        <end position="901"/>
    </location>
</feature>
<keyword evidence="18" id="KW-1185">Reference proteome</keyword>
<dbReference type="SUPFAM" id="SSF55711">
    <property type="entry name" value="Subdomain of clathrin and coatomer appendage domain"/>
    <property type="match status" value="1"/>
</dbReference>
<keyword evidence="3 13" id="KW-0813">Transport</keyword>
<evidence type="ECO:0000256" key="12">
    <source>
        <dbReference type="ARBA" id="ARBA00025536"/>
    </source>
</evidence>
<dbReference type="GO" id="GO:0006891">
    <property type="term" value="P:intra-Golgi vesicle-mediated transport"/>
    <property type="evidence" value="ECO:0007669"/>
    <property type="project" value="TreeGrafter"/>
</dbReference>
<dbReference type="Gene3D" id="1.25.10.10">
    <property type="entry name" value="Leucine-rich Repeat Variant"/>
    <property type="match status" value="2"/>
</dbReference>
<dbReference type="GO" id="GO:0000139">
    <property type="term" value="C:Golgi membrane"/>
    <property type="evidence" value="ECO:0007669"/>
    <property type="project" value="UniProtKB-SubCell"/>
</dbReference>
<keyword evidence="9 13" id="KW-0333">Golgi apparatus</keyword>
<dbReference type="Proteomes" id="UP001212411">
    <property type="component" value="Chromosome 1"/>
</dbReference>
<gene>
    <name evidence="17" type="primary">sec21</name>
    <name evidence="17" type="ORF">SOMG_01978</name>
</gene>
<evidence type="ECO:0000256" key="8">
    <source>
        <dbReference type="ARBA" id="ARBA00022927"/>
    </source>
</evidence>
<protein>
    <recommendedName>
        <fullName evidence="13">Coatomer subunit gamma</fullName>
    </recommendedName>
</protein>
<evidence type="ECO:0000256" key="13">
    <source>
        <dbReference type="PIRNR" id="PIRNR037093"/>
    </source>
</evidence>
<dbReference type="SUPFAM" id="SSF49348">
    <property type="entry name" value="Clathrin adaptor appendage domain"/>
    <property type="match status" value="1"/>
</dbReference>
<proteinExistence type="inferred from homology"/>
<keyword evidence="7 13" id="KW-0931">ER-Golgi transport</keyword>
<dbReference type="InterPro" id="IPR011989">
    <property type="entry name" value="ARM-like"/>
</dbReference>
<evidence type="ECO:0000259" key="16">
    <source>
        <dbReference type="Pfam" id="PF16381"/>
    </source>
</evidence>
<dbReference type="FunFam" id="2.60.40.1480:FF:000001">
    <property type="entry name" value="Coatomer subunit gamma"/>
    <property type="match status" value="1"/>
</dbReference>
<evidence type="ECO:0000256" key="7">
    <source>
        <dbReference type="ARBA" id="ARBA00022892"/>
    </source>
</evidence>
<evidence type="ECO:0000313" key="18">
    <source>
        <dbReference type="Proteomes" id="UP001212411"/>
    </source>
</evidence>
<comment type="similarity">
    <text evidence="2 13">Belongs to the COPG family.</text>
</comment>
<evidence type="ECO:0000256" key="4">
    <source>
        <dbReference type="ARBA" id="ARBA00022490"/>
    </source>
</evidence>
<dbReference type="Pfam" id="PF08752">
    <property type="entry name" value="COP-gamma_platf"/>
    <property type="match status" value="1"/>
</dbReference>
<dbReference type="GO" id="GO:0005793">
    <property type="term" value="C:endoplasmic reticulum-Golgi intermediate compartment"/>
    <property type="evidence" value="ECO:0007669"/>
    <property type="project" value="TreeGrafter"/>
</dbReference>
<dbReference type="PANTHER" id="PTHR10261:SF0">
    <property type="entry name" value="COATOMER SUBUNIT GAMMA-2"/>
    <property type="match status" value="1"/>
</dbReference>
<dbReference type="GO" id="GO:0009306">
    <property type="term" value="P:protein secretion"/>
    <property type="evidence" value="ECO:0007669"/>
    <property type="project" value="TreeGrafter"/>
</dbReference>
<dbReference type="PIRSF" id="PIRSF037093">
    <property type="entry name" value="Coatomer_gamma_subunit"/>
    <property type="match status" value="1"/>
</dbReference>
<dbReference type="Gene3D" id="2.60.40.1480">
    <property type="entry name" value="Coatomer, gamma subunit, appendage domain"/>
    <property type="match status" value="1"/>
</dbReference>